<evidence type="ECO:0000256" key="1">
    <source>
        <dbReference type="SAM" id="SignalP"/>
    </source>
</evidence>
<keyword evidence="3" id="KW-1185">Reference proteome</keyword>
<reference evidence="2" key="2">
    <citation type="submission" date="2023-04" db="EMBL/GenBank/DDBJ databases">
        <authorList>
            <person name="Bu L."/>
            <person name="Lu L."/>
            <person name="Laidemitt M.R."/>
            <person name="Zhang S.M."/>
            <person name="Mutuku M."/>
            <person name="Mkoji G."/>
            <person name="Steinauer M."/>
            <person name="Loker E.S."/>
        </authorList>
    </citation>
    <scope>NUCLEOTIDE SEQUENCE</scope>
    <source>
        <strain evidence="2">KasaAsao</strain>
        <tissue evidence="2">Whole Snail</tissue>
    </source>
</reference>
<protein>
    <submittedName>
        <fullName evidence="2">Uncharacterized protein</fullName>
    </submittedName>
</protein>
<dbReference type="AlphaFoldDB" id="A0AAD8F5K9"/>
<keyword evidence="1" id="KW-0732">Signal</keyword>
<gene>
    <name evidence="2" type="ORF">Bpfe_017936</name>
</gene>
<dbReference type="EMBL" id="JASAOG010000093">
    <property type="protein sequence ID" value="KAK0052577.1"/>
    <property type="molecule type" value="Genomic_DNA"/>
</dbReference>
<dbReference type="Proteomes" id="UP001233172">
    <property type="component" value="Unassembled WGS sequence"/>
</dbReference>
<proteinExistence type="predicted"/>
<comment type="caution">
    <text evidence="2">The sequence shown here is derived from an EMBL/GenBank/DDBJ whole genome shotgun (WGS) entry which is preliminary data.</text>
</comment>
<name>A0AAD8F5K9_BIOPF</name>
<evidence type="ECO:0000313" key="2">
    <source>
        <dbReference type="EMBL" id="KAK0052577.1"/>
    </source>
</evidence>
<organism evidence="2 3">
    <name type="scientific">Biomphalaria pfeifferi</name>
    <name type="common">Bloodfluke planorb</name>
    <name type="synonym">Freshwater snail</name>
    <dbReference type="NCBI Taxonomy" id="112525"/>
    <lineage>
        <taxon>Eukaryota</taxon>
        <taxon>Metazoa</taxon>
        <taxon>Spiralia</taxon>
        <taxon>Lophotrochozoa</taxon>
        <taxon>Mollusca</taxon>
        <taxon>Gastropoda</taxon>
        <taxon>Heterobranchia</taxon>
        <taxon>Euthyneura</taxon>
        <taxon>Panpulmonata</taxon>
        <taxon>Hygrophila</taxon>
        <taxon>Lymnaeoidea</taxon>
        <taxon>Planorbidae</taxon>
        <taxon>Biomphalaria</taxon>
    </lineage>
</organism>
<feature type="signal peptide" evidence="1">
    <location>
        <begin position="1"/>
        <end position="16"/>
    </location>
</feature>
<accession>A0AAD8F5K9</accession>
<feature type="chain" id="PRO_5042081192" evidence="1">
    <location>
        <begin position="17"/>
        <end position="87"/>
    </location>
</feature>
<evidence type="ECO:0000313" key="3">
    <source>
        <dbReference type="Proteomes" id="UP001233172"/>
    </source>
</evidence>
<reference evidence="2" key="1">
    <citation type="journal article" date="2023" name="PLoS Negl. Trop. Dis.">
        <title>A genome sequence for Biomphalaria pfeifferi, the major vector snail for the human-infecting parasite Schistosoma mansoni.</title>
        <authorList>
            <person name="Bu L."/>
            <person name="Lu L."/>
            <person name="Laidemitt M.R."/>
            <person name="Zhang S.M."/>
            <person name="Mutuku M."/>
            <person name="Mkoji G."/>
            <person name="Steinauer M."/>
            <person name="Loker E.S."/>
        </authorList>
    </citation>
    <scope>NUCLEOTIDE SEQUENCE</scope>
    <source>
        <strain evidence="2">KasaAsao</strain>
    </source>
</reference>
<sequence>MLVIVIPICVVSVKDGCMTEICTSDEVQEVDTRRLLSPAVPCCPLLFHAIPCCPMLSPADPVVPAVPAVLMYCCIAALPYCCTAGLN</sequence>